<sequence length="56" mass="6232">MNPTVNSSVINIYTGFGKHFLKFTIADAIFTIPAYSPKNDFALKMPTMEGIHTLNL</sequence>
<dbReference type="EMBL" id="BJLJ01000039">
    <property type="protein sequence ID" value="GEA69833.1"/>
    <property type="molecule type" value="Genomic_DNA"/>
</dbReference>
<organism evidence="1 2">
    <name type="scientific">Acinetobacter pittii</name>
    <name type="common">Acinetobacter genomosp. 3</name>
    <dbReference type="NCBI Taxonomy" id="48296"/>
    <lineage>
        <taxon>Bacteria</taxon>
        <taxon>Pseudomonadati</taxon>
        <taxon>Pseudomonadota</taxon>
        <taxon>Gammaproteobacteria</taxon>
        <taxon>Moraxellales</taxon>
        <taxon>Moraxellaceae</taxon>
        <taxon>Acinetobacter</taxon>
        <taxon>Acinetobacter calcoaceticus/baumannii complex</taxon>
    </lineage>
</organism>
<gene>
    <name evidence="1" type="ORF">PA3_39910</name>
</gene>
<evidence type="ECO:0000313" key="1">
    <source>
        <dbReference type="EMBL" id="GEA69833.1"/>
    </source>
</evidence>
<reference evidence="1 2" key="1">
    <citation type="submission" date="2019-06" db="EMBL/GenBank/DDBJ databases">
        <title>Whole genome shotgun sequence of Acinetobacter pittii NBRC 110514.</title>
        <authorList>
            <person name="Hosoyama A."/>
            <person name="Uohara A."/>
            <person name="Ohji S."/>
            <person name="Ichikawa N."/>
        </authorList>
    </citation>
    <scope>NUCLEOTIDE SEQUENCE [LARGE SCALE GENOMIC DNA]</scope>
    <source>
        <strain evidence="1 2">NBRC 110514</strain>
    </source>
</reference>
<evidence type="ECO:0000313" key="2">
    <source>
        <dbReference type="Proteomes" id="UP000317717"/>
    </source>
</evidence>
<proteinExistence type="predicted"/>
<protein>
    <submittedName>
        <fullName evidence="1">Uncharacterized protein</fullName>
    </submittedName>
</protein>
<comment type="caution">
    <text evidence="1">The sequence shown here is derived from an EMBL/GenBank/DDBJ whole genome shotgun (WGS) entry which is preliminary data.</text>
</comment>
<dbReference type="Proteomes" id="UP000317717">
    <property type="component" value="Unassembled WGS sequence"/>
</dbReference>
<dbReference type="AlphaFoldDB" id="A0A4Y3JDE6"/>
<name>A0A4Y3JDE6_ACIPI</name>
<accession>A0A4Y3JDE6</accession>